<dbReference type="PROSITE" id="PS50109">
    <property type="entry name" value="HIS_KIN"/>
    <property type="match status" value="1"/>
</dbReference>
<dbReference type="CDD" id="cd00082">
    <property type="entry name" value="HisKA"/>
    <property type="match status" value="1"/>
</dbReference>
<dbReference type="GO" id="GO:0000155">
    <property type="term" value="F:phosphorelay sensor kinase activity"/>
    <property type="evidence" value="ECO:0007669"/>
    <property type="project" value="InterPro"/>
</dbReference>
<dbReference type="SUPFAM" id="SSF52172">
    <property type="entry name" value="CheY-like"/>
    <property type="match status" value="1"/>
</dbReference>
<dbReference type="InterPro" id="IPR038318">
    <property type="entry name" value="KdpD_sf"/>
</dbReference>
<feature type="modified residue" description="4-aspartylphosphate" evidence="4">
    <location>
        <position position="763"/>
    </location>
</feature>
<dbReference type="Gene3D" id="3.30.450.20">
    <property type="entry name" value="PAS domain"/>
    <property type="match status" value="2"/>
</dbReference>
<dbReference type="PANTHER" id="PTHR43065:SF49">
    <property type="entry name" value="HISTIDINE KINASE"/>
    <property type="match status" value="1"/>
</dbReference>
<keyword evidence="9" id="KW-1185">Reference proteome</keyword>
<evidence type="ECO:0000256" key="2">
    <source>
        <dbReference type="ARBA" id="ARBA00012438"/>
    </source>
</evidence>
<evidence type="ECO:0000259" key="7">
    <source>
        <dbReference type="PROSITE" id="PS50110"/>
    </source>
</evidence>
<sequence length="843" mass="90514">MPTSQRSIAASAERIPTLPRWMLTLATAVVAVGLRVLLEPVLGDRLPFLIAYPAVVLASSMWGIGSGLFVALATALVAAVPWIPPTLEPSDRPMHVGAFCLVAIFISLFTNLRARGPVAHATGDAETTFDTPLETWLRAVLWGAVLVPITAFLAASWWGYEHAVADAEGAAERAAILVRGQAQRTFEIAEQIAHRADEASRGDEATLRGREAEIHARLADMVAGLPSVVNLNVWNAQGRPIARSDRYPTDHIVAVDDRGYFLQQQHTPVPLGISDVLTGRQTGLQLLNATIRRKTPDGQFAGIVSVSLSPAFFREYYRSLAAENPTLARFALVRTDGAILANWPLTEADGSPRVQLNDDVFARVKAGDREGHLEVTSRRDGQRRFISFQRVGDYPLYVVAGVSRAAMLAGWLRFVGLLASLLVPVTAGLTYVSLLALRKTRREQAITAALNEAVRRRAAAEKGMLESQKLETLAQLTGGVAHDFNNLLAIVSSSLHVHRHLHPEHGEERHIQAMDRAVQSGTRLTRQLLSFSRKQALRPELIALQSWLPGAEGLLRSTLGSRIAMEIVVDADVCPISVDVAELELALINLALNAKHAMPGGGRLRIAARNDGASEDGTTMVAIAVADTGVGIAADVLPRVFEPFFTTRMNEAGSGLGLSQVHGFCAQAGGRTRIDSQPGVGTTVELLLPAEHPLAHSPAAQVPADPGRLAGRVLLVEDNEDVAQSTAAILQAAGLEVTHQWSADAALAALQGGATLPDIVLSDIEMPGKLSGMDLAFRLRELWPRLPVVLITGYAKQLEDAVSGGLRVLPKPTPPQDLLRELRRAMLDAPRAAPLAAVAQPPR</sequence>
<reference evidence="8" key="1">
    <citation type="submission" date="2021-11" db="EMBL/GenBank/DDBJ databases">
        <title>BS-T2-15 a new species belonging to the Comamonadaceae family isolated from the soil of a French oak forest.</title>
        <authorList>
            <person name="Mieszkin S."/>
            <person name="Alain K."/>
        </authorList>
    </citation>
    <scope>NUCLEOTIDE SEQUENCE</scope>
    <source>
        <strain evidence="8">BS-T2-15</strain>
    </source>
</reference>
<comment type="caution">
    <text evidence="8">The sequence shown here is derived from an EMBL/GenBank/DDBJ whole genome shotgun (WGS) entry which is preliminary data.</text>
</comment>
<dbReference type="SMART" id="SM00388">
    <property type="entry name" value="HisKA"/>
    <property type="match status" value="1"/>
</dbReference>
<dbReference type="SUPFAM" id="SSF55874">
    <property type="entry name" value="ATPase domain of HSP90 chaperone/DNA topoisomerase II/histidine kinase"/>
    <property type="match status" value="1"/>
</dbReference>
<feature type="transmembrane region" description="Helical" evidence="5">
    <location>
        <begin position="95"/>
        <end position="114"/>
    </location>
</feature>
<dbReference type="SUPFAM" id="SSF47384">
    <property type="entry name" value="Homodimeric domain of signal transducing histidine kinase"/>
    <property type="match status" value="1"/>
</dbReference>
<dbReference type="InterPro" id="IPR003594">
    <property type="entry name" value="HATPase_dom"/>
</dbReference>
<dbReference type="InterPro" id="IPR036890">
    <property type="entry name" value="HATPase_C_sf"/>
</dbReference>
<dbReference type="EMBL" id="JAJLJH010000002">
    <property type="protein sequence ID" value="MCK9686174.1"/>
    <property type="molecule type" value="Genomic_DNA"/>
</dbReference>
<keyword evidence="3 4" id="KW-0597">Phosphoprotein</keyword>
<dbReference type="SMART" id="SM00387">
    <property type="entry name" value="HATPase_c"/>
    <property type="match status" value="1"/>
</dbReference>
<comment type="catalytic activity">
    <reaction evidence="1">
        <text>ATP + protein L-histidine = ADP + protein N-phospho-L-histidine.</text>
        <dbReference type="EC" id="2.7.13.3"/>
    </reaction>
</comment>
<organism evidence="8 9">
    <name type="scientific">Scleromatobacter humisilvae</name>
    <dbReference type="NCBI Taxonomy" id="2897159"/>
    <lineage>
        <taxon>Bacteria</taxon>
        <taxon>Pseudomonadati</taxon>
        <taxon>Pseudomonadota</taxon>
        <taxon>Betaproteobacteria</taxon>
        <taxon>Burkholderiales</taxon>
        <taxon>Sphaerotilaceae</taxon>
        <taxon>Scleromatobacter</taxon>
    </lineage>
</organism>
<dbReference type="PRINTS" id="PR00344">
    <property type="entry name" value="BCTRLSENSOR"/>
</dbReference>
<dbReference type="SMART" id="SM00448">
    <property type="entry name" value="REC"/>
    <property type="match status" value="1"/>
</dbReference>
<dbReference type="PANTHER" id="PTHR43065">
    <property type="entry name" value="SENSOR HISTIDINE KINASE"/>
    <property type="match status" value="1"/>
</dbReference>
<feature type="transmembrane region" description="Helical" evidence="5">
    <location>
        <begin position="50"/>
        <end position="83"/>
    </location>
</feature>
<keyword evidence="5" id="KW-0472">Membrane</keyword>
<feature type="transmembrane region" description="Helical" evidence="5">
    <location>
        <begin position="21"/>
        <end position="38"/>
    </location>
</feature>
<evidence type="ECO:0000256" key="1">
    <source>
        <dbReference type="ARBA" id="ARBA00000085"/>
    </source>
</evidence>
<dbReference type="AlphaFoldDB" id="A0A9X1YH23"/>
<dbReference type="EC" id="2.7.13.3" evidence="2"/>
<evidence type="ECO:0000259" key="6">
    <source>
        <dbReference type="PROSITE" id="PS50109"/>
    </source>
</evidence>
<dbReference type="InterPro" id="IPR004358">
    <property type="entry name" value="Sig_transdc_His_kin-like_C"/>
</dbReference>
<evidence type="ECO:0000256" key="5">
    <source>
        <dbReference type="SAM" id="Phobius"/>
    </source>
</evidence>
<dbReference type="Pfam" id="PF02518">
    <property type="entry name" value="HATPase_c"/>
    <property type="match status" value="1"/>
</dbReference>
<protein>
    <recommendedName>
        <fullName evidence="2">histidine kinase</fullName>
        <ecNumber evidence="2">2.7.13.3</ecNumber>
    </recommendedName>
</protein>
<dbReference type="InterPro" id="IPR036097">
    <property type="entry name" value="HisK_dim/P_sf"/>
</dbReference>
<name>A0A9X1YH23_9BURK</name>
<dbReference type="Gene3D" id="3.30.565.10">
    <property type="entry name" value="Histidine kinase-like ATPase, C-terminal domain"/>
    <property type="match status" value="1"/>
</dbReference>
<dbReference type="Gene3D" id="3.40.50.2300">
    <property type="match status" value="1"/>
</dbReference>
<dbReference type="InterPro" id="IPR001789">
    <property type="entry name" value="Sig_transdc_resp-reg_receiver"/>
</dbReference>
<dbReference type="Gene3D" id="1.10.287.130">
    <property type="match status" value="1"/>
</dbReference>
<feature type="domain" description="Response regulatory" evidence="7">
    <location>
        <begin position="712"/>
        <end position="826"/>
    </location>
</feature>
<keyword evidence="5" id="KW-0812">Transmembrane</keyword>
<proteinExistence type="predicted"/>
<dbReference type="Proteomes" id="UP001139353">
    <property type="component" value="Unassembled WGS sequence"/>
</dbReference>
<dbReference type="CDD" id="cd12914">
    <property type="entry name" value="PDC1_DGC_like"/>
    <property type="match status" value="1"/>
</dbReference>
<accession>A0A9X1YH23</accession>
<feature type="domain" description="Histidine kinase" evidence="6">
    <location>
        <begin position="479"/>
        <end position="692"/>
    </location>
</feature>
<dbReference type="Gene3D" id="1.20.120.620">
    <property type="entry name" value="Backbone structure of the membrane domain of e. Coli histidine kinase receptor kdpd"/>
    <property type="match status" value="1"/>
</dbReference>
<dbReference type="CDD" id="cd12915">
    <property type="entry name" value="PDC2_DGC_like"/>
    <property type="match status" value="1"/>
</dbReference>
<dbReference type="Pfam" id="PF00072">
    <property type="entry name" value="Response_reg"/>
    <property type="match status" value="1"/>
</dbReference>
<dbReference type="RefSeq" id="WP_275682205.1">
    <property type="nucleotide sequence ID" value="NZ_JAJLJH010000002.1"/>
</dbReference>
<evidence type="ECO:0000313" key="8">
    <source>
        <dbReference type="EMBL" id="MCK9686174.1"/>
    </source>
</evidence>
<dbReference type="InterPro" id="IPR005467">
    <property type="entry name" value="His_kinase_dom"/>
</dbReference>
<dbReference type="PROSITE" id="PS50110">
    <property type="entry name" value="RESPONSE_REGULATORY"/>
    <property type="match status" value="1"/>
</dbReference>
<evidence type="ECO:0000256" key="3">
    <source>
        <dbReference type="ARBA" id="ARBA00022553"/>
    </source>
</evidence>
<feature type="transmembrane region" description="Helical" evidence="5">
    <location>
        <begin position="139"/>
        <end position="160"/>
    </location>
</feature>
<keyword evidence="5" id="KW-1133">Transmembrane helix</keyword>
<dbReference type="InterPro" id="IPR003661">
    <property type="entry name" value="HisK_dim/P_dom"/>
</dbReference>
<gene>
    <name evidence="8" type="ORF">LPC04_10705</name>
</gene>
<feature type="transmembrane region" description="Helical" evidence="5">
    <location>
        <begin position="418"/>
        <end position="437"/>
    </location>
</feature>
<evidence type="ECO:0000313" key="9">
    <source>
        <dbReference type="Proteomes" id="UP001139353"/>
    </source>
</evidence>
<evidence type="ECO:0000256" key="4">
    <source>
        <dbReference type="PROSITE-ProRule" id="PRU00169"/>
    </source>
</evidence>
<dbReference type="InterPro" id="IPR011006">
    <property type="entry name" value="CheY-like_superfamily"/>
</dbReference>